<organism evidence="1 2">
    <name type="scientific">Neofusicoccum parvum</name>
    <dbReference type="NCBI Taxonomy" id="310453"/>
    <lineage>
        <taxon>Eukaryota</taxon>
        <taxon>Fungi</taxon>
        <taxon>Dikarya</taxon>
        <taxon>Ascomycota</taxon>
        <taxon>Pezizomycotina</taxon>
        <taxon>Dothideomycetes</taxon>
        <taxon>Dothideomycetes incertae sedis</taxon>
        <taxon>Botryosphaeriales</taxon>
        <taxon>Botryosphaeriaceae</taxon>
        <taxon>Neofusicoccum</taxon>
    </lineage>
</organism>
<dbReference type="Proteomes" id="UP001165186">
    <property type="component" value="Unassembled WGS sequence"/>
</dbReference>
<sequence length="356" mass="39683">MSATHPFPRPKKRLIVCCDGTWQASDKTYGTSPSNIAKLSRMIAHEDGDIPQVVYYQSGVGTGSKGLIDITITGSLGIGLSENVSSAYHYLSTNFHAKNDSNFSNDEIFLFGFSRGAYTARVLSGLVTEMGLLKPQHLHEFPRAFEIYKTLSSKASKKINKDKSLSRKAAKKAKNEELFLQWTDSVVGSLPTSDREFWHGLSTKTYGNVKIKAVGVWDTVGALGIPQSWLSEIIPGLNQRHQFHNTGLNTRIENAFQALALDEHRGAFPPTLWYLPEDLIGHPDCPNLKQCWFPGYHESIGGGGVKLQYDLASWFPYLMNLVMPDTSQMHEVTLAWIMAELDRTGLRVKRLTCSRS</sequence>
<protein>
    <submittedName>
        <fullName evidence="1">Peptidoglycan binding domain containing protein</fullName>
    </submittedName>
</protein>
<gene>
    <name evidence="1" type="primary">g7590</name>
    <name evidence="1" type="ORF">NpPPO83_00007590</name>
</gene>
<accession>A0ACB5SCT4</accession>
<dbReference type="EMBL" id="BSXG01000266">
    <property type="protein sequence ID" value="GME35280.1"/>
    <property type="molecule type" value="Genomic_DNA"/>
</dbReference>
<evidence type="ECO:0000313" key="1">
    <source>
        <dbReference type="EMBL" id="GME35280.1"/>
    </source>
</evidence>
<keyword evidence="2" id="KW-1185">Reference proteome</keyword>
<reference evidence="1" key="1">
    <citation type="submission" date="2024-09" db="EMBL/GenBank/DDBJ databases">
        <title>Draft Genome Sequences of Neofusicoccum parvum.</title>
        <authorList>
            <person name="Ashida A."/>
            <person name="Camagna M."/>
            <person name="Tanaka A."/>
            <person name="Takemoto D."/>
        </authorList>
    </citation>
    <scope>NUCLEOTIDE SEQUENCE</scope>
    <source>
        <strain evidence="1">PPO83</strain>
    </source>
</reference>
<proteinExistence type="predicted"/>
<comment type="caution">
    <text evidence="1">The sequence shown here is derived from an EMBL/GenBank/DDBJ whole genome shotgun (WGS) entry which is preliminary data.</text>
</comment>
<evidence type="ECO:0000313" key="2">
    <source>
        <dbReference type="Proteomes" id="UP001165186"/>
    </source>
</evidence>
<name>A0ACB5SCT4_9PEZI</name>